<evidence type="ECO:0000259" key="5">
    <source>
        <dbReference type="Pfam" id="PF25917"/>
    </source>
</evidence>
<name>A0A2T3NPE3_9GAMM</name>
<evidence type="ECO:0000256" key="2">
    <source>
        <dbReference type="ARBA" id="ARBA00009477"/>
    </source>
</evidence>
<accession>A0A2T3NPE3</accession>
<dbReference type="NCBIfam" id="TIGR01730">
    <property type="entry name" value="RND_mfp"/>
    <property type="match status" value="1"/>
</dbReference>
<dbReference type="InterPro" id="IPR058627">
    <property type="entry name" value="MdtA-like_C"/>
</dbReference>
<comment type="subcellular location">
    <subcellularLocation>
        <location evidence="1">Cell envelope</location>
    </subcellularLocation>
</comment>
<dbReference type="FunFam" id="2.40.30.170:FF:000010">
    <property type="entry name" value="Efflux RND transporter periplasmic adaptor subunit"/>
    <property type="match status" value="1"/>
</dbReference>
<keyword evidence="3" id="KW-0813">Transport</keyword>
<gene>
    <name evidence="8" type="ORF">C9I98_18400</name>
</gene>
<evidence type="ECO:0000313" key="8">
    <source>
        <dbReference type="EMBL" id="PSW18118.1"/>
    </source>
</evidence>
<evidence type="ECO:0000256" key="3">
    <source>
        <dbReference type="ARBA" id="ARBA00022448"/>
    </source>
</evidence>
<feature type="domain" description="CusB-like beta-barrel" evidence="6">
    <location>
        <begin position="194"/>
        <end position="265"/>
    </location>
</feature>
<comment type="similarity">
    <text evidence="2">Belongs to the membrane fusion protein (MFP) (TC 8.A.1) family.</text>
</comment>
<dbReference type="Gene3D" id="2.40.50.100">
    <property type="match status" value="1"/>
</dbReference>
<evidence type="ECO:0000256" key="1">
    <source>
        <dbReference type="ARBA" id="ARBA00004196"/>
    </source>
</evidence>
<evidence type="ECO:0000256" key="4">
    <source>
        <dbReference type="SAM" id="Coils"/>
    </source>
</evidence>
<feature type="domain" description="Multidrug resistance protein MdtA-like C-terminal permuted SH3" evidence="7">
    <location>
        <begin position="273"/>
        <end position="332"/>
    </location>
</feature>
<dbReference type="GO" id="GO:1990281">
    <property type="term" value="C:efflux pump complex"/>
    <property type="evidence" value="ECO:0007669"/>
    <property type="project" value="TreeGrafter"/>
</dbReference>
<dbReference type="Gene3D" id="2.40.420.20">
    <property type="match status" value="1"/>
</dbReference>
<dbReference type="InterPro" id="IPR006143">
    <property type="entry name" value="RND_pump_MFP"/>
</dbReference>
<dbReference type="PANTHER" id="PTHR30469:SF16">
    <property type="entry name" value="HAE1 FAMILY EFFLUX PUMP MFP COMPONENT"/>
    <property type="match status" value="1"/>
</dbReference>
<evidence type="ECO:0000313" key="9">
    <source>
        <dbReference type="Proteomes" id="UP000241771"/>
    </source>
</evidence>
<dbReference type="Pfam" id="PF25954">
    <property type="entry name" value="Beta-barrel_RND_2"/>
    <property type="match status" value="1"/>
</dbReference>
<comment type="caution">
    <text evidence="8">The sequence shown here is derived from an EMBL/GenBank/DDBJ whole genome shotgun (WGS) entry which is preliminary data.</text>
</comment>
<dbReference type="Gene3D" id="2.40.30.170">
    <property type="match status" value="1"/>
</dbReference>
<dbReference type="SUPFAM" id="SSF111369">
    <property type="entry name" value="HlyD-like secretion proteins"/>
    <property type="match status" value="1"/>
</dbReference>
<evidence type="ECO:0000259" key="7">
    <source>
        <dbReference type="Pfam" id="PF25967"/>
    </source>
</evidence>
<dbReference type="Pfam" id="PF25917">
    <property type="entry name" value="BSH_RND"/>
    <property type="match status" value="1"/>
</dbReference>
<organism evidence="8 9">
    <name type="scientific">Photobacterium sanctipauli</name>
    <dbReference type="NCBI Taxonomy" id="1342794"/>
    <lineage>
        <taxon>Bacteria</taxon>
        <taxon>Pseudomonadati</taxon>
        <taxon>Pseudomonadota</taxon>
        <taxon>Gammaproteobacteria</taxon>
        <taxon>Vibrionales</taxon>
        <taxon>Vibrionaceae</taxon>
        <taxon>Photobacterium</taxon>
    </lineage>
</organism>
<protein>
    <submittedName>
        <fullName evidence="8">Efflux transporter periplasmic adaptor subunit</fullName>
    </submittedName>
</protein>
<dbReference type="InterPro" id="IPR058625">
    <property type="entry name" value="MdtA-like_BSH"/>
</dbReference>
<dbReference type="PANTHER" id="PTHR30469">
    <property type="entry name" value="MULTIDRUG RESISTANCE PROTEIN MDTA"/>
    <property type="match status" value="1"/>
</dbReference>
<evidence type="ECO:0000259" key="6">
    <source>
        <dbReference type="Pfam" id="PF25954"/>
    </source>
</evidence>
<keyword evidence="9" id="KW-1185">Reference proteome</keyword>
<dbReference type="InterPro" id="IPR058792">
    <property type="entry name" value="Beta-barrel_RND_2"/>
</dbReference>
<feature type="coiled-coil region" evidence="4">
    <location>
        <begin position="94"/>
        <end position="121"/>
    </location>
</feature>
<keyword evidence="4" id="KW-0175">Coiled coil</keyword>
<dbReference type="AlphaFoldDB" id="A0A2T3NPE3"/>
<reference evidence="8 9" key="1">
    <citation type="submission" date="2018-01" db="EMBL/GenBank/DDBJ databases">
        <title>Whole genome sequencing of Histamine producing bacteria.</title>
        <authorList>
            <person name="Butler K."/>
        </authorList>
    </citation>
    <scope>NUCLEOTIDE SEQUENCE [LARGE SCALE GENOMIC DNA]</scope>
    <source>
        <strain evidence="8 9">DSM 100436</strain>
    </source>
</reference>
<proteinExistence type="inferred from homology"/>
<dbReference type="Pfam" id="PF25967">
    <property type="entry name" value="RND-MFP_C"/>
    <property type="match status" value="1"/>
</dbReference>
<feature type="domain" description="Multidrug resistance protein MdtA-like barrel-sandwich hybrid" evidence="5">
    <location>
        <begin position="64"/>
        <end position="181"/>
    </location>
</feature>
<sequence>MVISIVILASLAVAVWFKEQSRHQPSSGRPQGTVTVVVAPVEQKQVRQQIEALGTVRSRESIILTTKVTEKVEQVHFADGQQVRAGQLLLTLESGEQQAKVRAAEANLREQQREYKRIEGLVRRNTIASSELDKLFTDIEVAKAILAQNQAERDARFIRAPFSGLLGFRQISTGALVTPGTVITTLDDIAKVKLDFSVPEVFIGQLKKGSLIEGQVAAFAGRSFNGEVTGIDSRIDPQTRSVVVRAEIDNPEQLLRPGMLITLQLIVVQRQGMVVPEEALVPRQKMNYLFVVNGDGVVEQRAVTLGIRRRGEVEIVTGVQAGEQVIIRGTQRARPGLTVETRTDERFTHLETKEPS</sequence>
<dbReference type="GO" id="GO:0015562">
    <property type="term" value="F:efflux transmembrane transporter activity"/>
    <property type="evidence" value="ECO:0007669"/>
    <property type="project" value="TreeGrafter"/>
</dbReference>
<dbReference type="EMBL" id="PYMA01000013">
    <property type="protein sequence ID" value="PSW18118.1"/>
    <property type="molecule type" value="Genomic_DNA"/>
</dbReference>
<dbReference type="Proteomes" id="UP000241771">
    <property type="component" value="Unassembled WGS sequence"/>
</dbReference>
<dbReference type="Gene3D" id="1.10.287.470">
    <property type="entry name" value="Helix hairpin bin"/>
    <property type="match status" value="1"/>
</dbReference>